<comment type="caution">
    <text evidence="2">The sequence shown here is derived from an EMBL/GenBank/DDBJ whole genome shotgun (WGS) entry which is preliminary data.</text>
</comment>
<keyword evidence="3" id="KW-1185">Reference proteome</keyword>
<dbReference type="NCBIfam" id="TIGR00176">
    <property type="entry name" value="mobB"/>
    <property type="match status" value="1"/>
</dbReference>
<evidence type="ECO:0000313" key="3">
    <source>
        <dbReference type="Proteomes" id="UP000717624"/>
    </source>
</evidence>
<dbReference type="InterPro" id="IPR027417">
    <property type="entry name" value="P-loop_NTPase"/>
</dbReference>
<dbReference type="AlphaFoldDB" id="A0A938Y3G3"/>
<dbReference type="Proteomes" id="UP000717624">
    <property type="component" value="Unassembled WGS sequence"/>
</dbReference>
<dbReference type="GO" id="GO:0005525">
    <property type="term" value="F:GTP binding"/>
    <property type="evidence" value="ECO:0007669"/>
    <property type="project" value="InterPro"/>
</dbReference>
<name>A0A938Y3G3_9BACL</name>
<dbReference type="Pfam" id="PF03205">
    <property type="entry name" value="MobB"/>
    <property type="match status" value="1"/>
</dbReference>
<dbReference type="Gene3D" id="3.40.50.300">
    <property type="entry name" value="P-loop containing nucleotide triphosphate hydrolases"/>
    <property type="match status" value="1"/>
</dbReference>
<accession>A0A938Y3G3</accession>
<reference evidence="2" key="1">
    <citation type="submission" date="2021-01" db="EMBL/GenBank/DDBJ databases">
        <title>Genomic Encyclopedia of Type Strains, Phase IV (KMG-IV): sequencing the most valuable type-strain genomes for metagenomic binning, comparative biology and taxonomic classification.</title>
        <authorList>
            <person name="Goeker M."/>
        </authorList>
    </citation>
    <scope>NUCLEOTIDE SEQUENCE</scope>
    <source>
        <strain evidence="2">DSM 25523</strain>
    </source>
</reference>
<gene>
    <name evidence="2" type="ORF">JOD01_002888</name>
</gene>
<proteinExistence type="predicted"/>
<dbReference type="SUPFAM" id="SSF52540">
    <property type="entry name" value="P-loop containing nucleoside triphosphate hydrolases"/>
    <property type="match status" value="1"/>
</dbReference>
<protein>
    <submittedName>
        <fullName evidence="2">Molybdopterin-guanine dinucleotide biosynthesis protein B</fullName>
    </submittedName>
</protein>
<dbReference type="InterPro" id="IPR004435">
    <property type="entry name" value="MobB_dom"/>
</dbReference>
<evidence type="ECO:0000259" key="1">
    <source>
        <dbReference type="Pfam" id="PF03205"/>
    </source>
</evidence>
<organism evidence="2 3">
    <name type="scientific">Brevibacillus fulvus</name>
    <dbReference type="NCBI Taxonomy" id="1125967"/>
    <lineage>
        <taxon>Bacteria</taxon>
        <taxon>Bacillati</taxon>
        <taxon>Bacillota</taxon>
        <taxon>Bacilli</taxon>
        <taxon>Bacillales</taxon>
        <taxon>Paenibacillaceae</taxon>
        <taxon>Brevibacillus</taxon>
    </lineage>
</organism>
<dbReference type="PANTHER" id="PTHR40072:SF1">
    <property type="entry name" value="MOLYBDOPTERIN-GUANINE DINUCLEOTIDE BIOSYNTHESIS ADAPTER PROTEIN"/>
    <property type="match status" value="1"/>
</dbReference>
<dbReference type="InterPro" id="IPR052539">
    <property type="entry name" value="MGD_biosynthesis_adapter"/>
</dbReference>
<evidence type="ECO:0000313" key="2">
    <source>
        <dbReference type="EMBL" id="MBM7591261.1"/>
    </source>
</evidence>
<dbReference type="RefSeq" id="WP_204518975.1">
    <property type="nucleotide sequence ID" value="NZ_BAABIN010000012.1"/>
</dbReference>
<dbReference type="GO" id="GO:0006777">
    <property type="term" value="P:Mo-molybdopterin cofactor biosynthetic process"/>
    <property type="evidence" value="ECO:0007669"/>
    <property type="project" value="InterPro"/>
</dbReference>
<feature type="domain" description="Molybdopterin-guanine dinucleotide biosynthesis protein B (MobB)" evidence="1">
    <location>
        <begin position="10"/>
        <end position="143"/>
    </location>
</feature>
<dbReference type="CDD" id="cd03116">
    <property type="entry name" value="MobB"/>
    <property type="match status" value="1"/>
</dbReference>
<dbReference type="PANTHER" id="PTHR40072">
    <property type="entry name" value="MOLYBDOPTERIN-GUANINE DINUCLEOTIDE BIOSYNTHESIS ADAPTER PROTEIN-RELATED"/>
    <property type="match status" value="1"/>
</dbReference>
<sequence length="171" mass="19121">MLTSRKRPMVMQFVGYANSGKTTLIGELISRLQHADPKLRIGVIKHEGGGHGIAIDQPDKDTWKYREKGADFVAITSFSQTAFIEQRPVSLGALVERMRESGADYVFVEGFKQESYPKIVLLRDPRDRELIGQLSNVRAIVSWTPISVDGLPVFAIDDLDRLTAFLLDSQS</sequence>
<dbReference type="EMBL" id="JAFBEB010000010">
    <property type="protein sequence ID" value="MBM7591261.1"/>
    <property type="molecule type" value="Genomic_DNA"/>
</dbReference>